<proteinExistence type="predicted"/>
<comment type="caution">
    <text evidence="1">The sequence shown here is derived from an EMBL/GenBank/DDBJ whole genome shotgun (WGS) entry which is preliminary data.</text>
</comment>
<name>A0A507D5H2_9FUNG</name>
<gene>
    <name evidence="1" type="ORF">SeLEV6574_g03196</name>
</gene>
<evidence type="ECO:0000313" key="1">
    <source>
        <dbReference type="EMBL" id="TPX46517.1"/>
    </source>
</evidence>
<dbReference type="Proteomes" id="UP000320475">
    <property type="component" value="Unassembled WGS sequence"/>
</dbReference>
<reference evidence="1 2" key="1">
    <citation type="journal article" date="2019" name="Sci. Rep.">
        <title>Comparative genomics of chytrid fungi reveal insights into the obligate biotrophic and pathogenic lifestyle of Synchytrium endobioticum.</title>
        <authorList>
            <person name="van de Vossenberg B.T.L.H."/>
            <person name="Warris S."/>
            <person name="Nguyen H.D.T."/>
            <person name="van Gent-Pelzer M.P.E."/>
            <person name="Joly D.L."/>
            <person name="van de Geest H.C."/>
            <person name="Bonants P.J.M."/>
            <person name="Smith D.S."/>
            <person name="Levesque C.A."/>
            <person name="van der Lee T.A.J."/>
        </authorList>
    </citation>
    <scope>NUCLEOTIDE SEQUENCE [LARGE SCALE GENOMIC DNA]</scope>
    <source>
        <strain evidence="1 2">LEV6574</strain>
    </source>
</reference>
<organism evidence="1 2">
    <name type="scientific">Synchytrium endobioticum</name>
    <dbReference type="NCBI Taxonomy" id="286115"/>
    <lineage>
        <taxon>Eukaryota</taxon>
        <taxon>Fungi</taxon>
        <taxon>Fungi incertae sedis</taxon>
        <taxon>Chytridiomycota</taxon>
        <taxon>Chytridiomycota incertae sedis</taxon>
        <taxon>Chytridiomycetes</taxon>
        <taxon>Synchytriales</taxon>
        <taxon>Synchytriaceae</taxon>
        <taxon>Synchytrium</taxon>
    </lineage>
</organism>
<sequence>MAVSSEERLQHPLQRMHAREGQVFPEVVPLLAGVTGLGRALVARLQKVVLSSIESEQLHQNRGVCT</sequence>
<dbReference type="AlphaFoldDB" id="A0A507D5H2"/>
<dbReference type="EMBL" id="QEAM01000102">
    <property type="protein sequence ID" value="TPX46517.1"/>
    <property type="molecule type" value="Genomic_DNA"/>
</dbReference>
<protein>
    <submittedName>
        <fullName evidence="1">Uncharacterized protein</fullName>
    </submittedName>
</protein>
<evidence type="ECO:0000313" key="2">
    <source>
        <dbReference type="Proteomes" id="UP000320475"/>
    </source>
</evidence>
<accession>A0A507D5H2</accession>